<dbReference type="GO" id="GO:0016132">
    <property type="term" value="P:brassinosteroid biosynthetic process"/>
    <property type="evidence" value="ECO:0007669"/>
    <property type="project" value="TreeGrafter"/>
</dbReference>
<dbReference type="GO" id="GO:0020037">
    <property type="term" value="F:heme binding"/>
    <property type="evidence" value="ECO:0007669"/>
    <property type="project" value="InterPro"/>
</dbReference>
<evidence type="ECO:0000256" key="9">
    <source>
        <dbReference type="ARBA" id="ARBA00023004"/>
    </source>
</evidence>
<comment type="similarity">
    <text evidence="3 11">Belongs to the cytochrome P450 family.</text>
</comment>
<keyword evidence="8 11" id="KW-0560">Oxidoreductase</keyword>
<evidence type="ECO:0000256" key="5">
    <source>
        <dbReference type="ARBA" id="ARBA00022692"/>
    </source>
</evidence>
<dbReference type="EMBL" id="CM031835">
    <property type="protein sequence ID" value="KAG6687777.1"/>
    <property type="molecule type" value="Genomic_DNA"/>
</dbReference>
<comment type="cofactor">
    <cofactor evidence="1">
        <name>heme</name>
        <dbReference type="ChEBI" id="CHEBI:30413"/>
    </cofactor>
</comment>
<dbReference type="PANTHER" id="PTHR24286">
    <property type="entry name" value="CYTOCHROME P450 26"/>
    <property type="match status" value="1"/>
</dbReference>
<evidence type="ECO:0000256" key="6">
    <source>
        <dbReference type="ARBA" id="ARBA00022723"/>
    </source>
</evidence>
<organism evidence="12 13">
    <name type="scientific">Carya illinoinensis</name>
    <name type="common">Pecan</name>
    <dbReference type="NCBI Taxonomy" id="32201"/>
    <lineage>
        <taxon>Eukaryota</taxon>
        <taxon>Viridiplantae</taxon>
        <taxon>Streptophyta</taxon>
        <taxon>Embryophyta</taxon>
        <taxon>Tracheophyta</taxon>
        <taxon>Spermatophyta</taxon>
        <taxon>Magnoliopsida</taxon>
        <taxon>eudicotyledons</taxon>
        <taxon>Gunneridae</taxon>
        <taxon>Pentapetalae</taxon>
        <taxon>rosids</taxon>
        <taxon>fabids</taxon>
        <taxon>Fagales</taxon>
        <taxon>Juglandaceae</taxon>
        <taxon>Carya</taxon>
    </lineage>
</organism>
<evidence type="ECO:0000313" key="13">
    <source>
        <dbReference type="Proteomes" id="UP000811246"/>
    </source>
</evidence>
<dbReference type="GO" id="GO:0010268">
    <property type="term" value="P:brassinosteroid homeostasis"/>
    <property type="evidence" value="ECO:0007669"/>
    <property type="project" value="TreeGrafter"/>
</dbReference>
<dbReference type="GO" id="GO:0051777">
    <property type="term" value="F:ent-kaurenoic acid monooxygenase activity"/>
    <property type="evidence" value="ECO:0007669"/>
    <property type="project" value="TreeGrafter"/>
</dbReference>
<name>A0A922DNP0_CARIL</name>
<dbReference type="InterPro" id="IPR001128">
    <property type="entry name" value="Cyt_P450"/>
</dbReference>
<dbReference type="InterPro" id="IPR017972">
    <property type="entry name" value="Cyt_P450_CS"/>
</dbReference>
<evidence type="ECO:0000256" key="7">
    <source>
        <dbReference type="ARBA" id="ARBA00022989"/>
    </source>
</evidence>
<proteinExistence type="inferred from homology"/>
<evidence type="ECO:0008006" key="14">
    <source>
        <dbReference type="Google" id="ProtNLM"/>
    </source>
</evidence>
<keyword evidence="6 11" id="KW-0479">Metal-binding</keyword>
<evidence type="ECO:0000313" key="12">
    <source>
        <dbReference type="EMBL" id="KAG6687777.1"/>
    </source>
</evidence>
<dbReference type="PANTHER" id="PTHR24286:SF199">
    <property type="entry name" value="CYTOCHROME P450 88D6"/>
    <property type="match status" value="1"/>
</dbReference>
<dbReference type="Pfam" id="PF00067">
    <property type="entry name" value="p450"/>
    <property type="match status" value="1"/>
</dbReference>
<keyword evidence="7" id="KW-1133">Transmembrane helix</keyword>
<comment type="caution">
    <text evidence="12">The sequence shown here is derived from an EMBL/GenBank/DDBJ whole genome shotgun (WGS) entry which is preliminary data.</text>
</comment>
<protein>
    <recommendedName>
        <fullName evidence="14">Cytochrome P450</fullName>
    </recommendedName>
</protein>
<keyword evidence="4 11" id="KW-0349">Heme</keyword>
<comment type="subcellular location">
    <subcellularLocation>
        <location evidence="2">Membrane</location>
        <topology evidence="2">Single-pass membrane protein</topology>
    </subcellularLocation>
</comment>
<evidence type="ECO:0000256" key="4">
    <source>
        <dbReference type="ARBA" id="ARBA00022617"/>
    </source>
</evidence>
<keyword evidence="11" id="KW-0503">Monooxygenase</keyword>
<dbReference type="Proteomes" id="UP000811246">
    <property type="component" value="Chromosome 11"/>
</dbReference>
<dbReference type="GO" id="GO:0016020">
    <property type="term" value="C:membrane"/>
    <property type="evidence" value="ECO:0007669"/>
    <property type="project" value="UniProtKB-SubCell"/>
</dbReference>
<evidence type="ECO:0000256" key="3">
    <source>
        <dbReference type="ARBA" id="ARBA00010617"/>
    </source>
</evidence>
<dbReference type="AlphaFoldDB" id="A0A922DNP0"/>
<evidence type="ECO:0000256" key="8">
    <source>
        <dbReference type="ARBA" id="ARBA00023002"/>
    </source>
</evidence>
<reference evidence="12" key="1">
    <citation type="submission" date="2021-01" db="EMBL/GenBank/DDBJ databases">
        <authorList>
            <person name="Lovell J.T."/>
            <person name="Bentley N."/>
            <person name="Bhattarai G."/>
            <person name="Jenkins J.W."/>
            <person name="Sreedasyam A."/>
            <person name="Alarcon Y."/>
            <person name="Bock C."/>
            <person name="Boston L."/>
            <person name="Carlson J."/>
            <person name="Cervantes K."/>
            <person name="Clermont K."/>
            <person name="Krom N."/>
            <person name="Kubenka K."/>
            <person name="Mamidi S."/>
            <person name="Mattison C."/>
            <person name="Monteros M."/>
            <person name="Pisani C."/>
            <person name="Plott C."/>
            <person name="Rajasekar S."/>
            <person name="Rhein H.S."/>
            <person name="Rohla C."/>
            <person name="Song M."/>
            <person name="Hilaire R.S."/>
            <person name="Shu S."/>
            <person name="Wells L."/>
            <person name="Wang X."/>
            <person name="Webber J."/>
            <person name="Heerema R.J."/>
            <person name="Klein P."/>
            <person name="Conner P."/>
            <person name="Grauke L."/>
            <person name="Grimwood J."/>
            <person name="Schmutz J."/>
            <person name="Randall J.J."/>
        </authorList>
    </citation>
    <scope>NUCLEOTIDE SEQUENCE</scope>
    <source>
        <tissue evidence="12">Leaf</tissue>
    </source>
</reference>
<dbReference type="GO" id="GO:0005506">
    <property type="term" value="F:iron ion binding"/>
    <property type="evidence" value="ECO:0007669"/>
    <property type="project" value="InterPro"/>
</dbReference>
<keyword evidence="9 11" id="KW-0408">Iron</keyword>
<evidence type="ECO:0000256" key="1">
    <source>
        <dbReference type="ARBA" id="ARBA00001971"/>
    </source>
</evidence>
<dbReference type="PROSITE" id="PS00086">
    <property type="entry name" value="CYTOCHROME_P450"/>
    <property type="match status" value="1"/>
</dbReference>
<sequence>MIIGVLLGGYVFLFRFLRRFNECDMGSPYLGGLPTFLKAFRSNDPDSYIYNLVNKYGRTGFYKTFMFGSPSVTVSIPETCKKVLMDDERFKVGYPKATTILTGRRSFHGISNSKHKRLRRLTTSPINGHEALAGYIDLIEGIVVTSLEEWASMKEPIQLLTELRGFAFKVITNIFISTHSESVISTVANLYSDLNAGIKSQAINIPGFTFHRALKARKKLVKIFQTVLDKKREMTKNDSIDNNPTEMQKDMMDLLLGVKDEDGRQLEDEDIIDLLLVFMLAGHESESSAHGALWAVIYMSQHPEIFMKAKEEQDEIVERRPSTQKGLSLTEIRQMGYLSKVTEETFRRTSISFSVFREAKEDVDINGYLIPKGWKVLAWSRGVHMDPENYPNPKEFDLSRWDNKSRSVGSYLPFGLGSRYCPGSDLAKLEITIFLHHYLRNYNVERLNPDGPIKYLPLPSPADKCPARIIKVT</sequence>
<evidence type="ECO:0000256" key="11">
    <source>
        <dbReference type="RuleBase" id="RU000461"/>
    </source>
</evidence>
<gene>
    <name evidence="12" type="ORF">I3842_11G089600</name>
</gene>
<accession>A0A922DNP0</accession>
<keyword evidence="5" id="KW-0812">Transmembrane</keyword>
<dbReference type="GO" id="GO:0005783">
    <property type="term" value="C:endoplasmic reticulum"/>
    <property type="evidence" value="ECO:0007669"/>
    <property type="project" value="TreeGrafter"/>
</dbReference>
<evidence type="ECO:0000256" key="10">
    <source>
        <dbReference type="ARBA" id="ARBA00023136"/>
    </source>
</evidence>
<keyword evidence="10" id="KW-0472">Membrane</keyword>
<evidence type="ECO:0000256" key="2">
    <source>
        <dbReference type="ARBA" id="ARBA00004167"/>
    </source>
</evidence>
<dbReference type="GO" id="GO:0016125">
    <property type="term" value="P:sterol metabolic process"/>
    <property type="evidence" value="ECO:0007669"/>
    <property type="project" value="TreeGrafter"/>
</dbReference>